<proteinExistence type="predicted"/>
<dbReference type="Pfam" id="PF00583">
    <property type="entry name" value="Acetyltransf_1"/>
    <property type="match status" value="1"/>
</dbReference>
<dbReference type="RefSeq" id="WP_023575001.1">
    <property type="nucleotide sequence ID" value="NZ_AVCS01000032.1"/>
</dbReference>
<comment type="caution">
    <text evidence="2">The sequence shown here is derived from an EMBL/GenBank/DDBJ whole genome shotgun (WGS) entry which is preliminary data.</text>
</comment>
<gene>
    <name evidence="2" type="ORF">Q767_15190</name>
</gene>
<dbReference type="Gene3D" id="3.40.630.30">
    <property type="match status" value="1"/>
</dbReference>
<keyword evidence="3" id="KW-1185">Reference proteome</keyword>
<keyword evidence="2" id="KW-0808">Transferase</keyword>
<dbReference type="STRING" id="1107311.Q767_15190"/>
<reference evidence="2 3" key="2">
    <citation type="journal article" date="2015" name="Stand. Genomic Sci.">
        <title>High quality draft genomic sequence of Flavobacterium enshiense DK69(T) and comparison among Flavobacterium genomes.</title>
        <authorList>
            <person name="Zeng Z."/>
            <person name="Chen C."/>
            <person name="Du H."/>
            <person name="Wang G."/>
            <person name="Li M."/>
        </authorList>
    </citation>
    <scope>NUCLEOTIDE SEQUENCE [LARGE SCALE GENOMIC DNA]</scope>
    <source>
        <strain evidence="2 3">DK69</strain>
    </source>
</reference>
<dbReference type="InterPro" id="IPR053144">
    <property type="entry name" value="Acetyltransferase_Butenolide"/>
</dbReference>
<dbReference type="EMBL" id="JRLZ01000021">
    <property type="protein sequence ID" value="KGO93120.1"/>
    <property type="molecule type" value="Genomic_DNA"/>
</dbReference>
<dbReference type="InterPro" id="IPR000182">
    <property type="entry name" value="GNAT_dom"/>
</dbReference>
<feature type="domain" description="N-acetyltransferase" evidence="1">
    <location>
        <begin position="3"/>
        <end position="132"/>
    </location>
</feature>
<reference evidence="3" key="1">
    <citation type="submission" date="2013-09" db="EMBL/GenBank/DDBJ databases">
        <authorList>
            <person name="Zeng Z."/>
            <person name="Chen C."/>
        </authorList>
    </citation>
    <scope>NUCLEOTIDE SEQUENCE [LARGE SCALE GENOMIC DNA]</scope>
    <source>
        <strain evidence="3">DK69</strain>
    </source>
</reference>
<dbReference type="PROSITE" id="PS51186">
    <property type="entry name" value="GNAT"/>
    <property type="match status" value="1"/>
</dbReference>
<dbReference type="Proteomes" id="UP000030149">
    <property type="component" value="Unassembled WGS sequence"/>
</dbReference>
<dbReference type="OrthoDB" id="9775804at2"/>
<evidence type="ECO:0000259" key="1">
    <source>
        <dbReference type="PROSITE" id="PS51186"/>
    </source>
</evidence>
<dbReference type="PATRIC" id="fig|1107311.3.peg.3015"/>
<evidence type="ECO:0000313" key="3">
    <source>
        <dbReference type="Proteomes" id="UP000030149"/>
    </source>
</evidence>
<dbReference type="PANTHER" id="PTHR43233">
    <property type="entry name" value="FAMILY N-ACETYLTRANSFERASE, PUTATIVE (AFU_ORTHOLOGUE AFUA_6G03350)-RELATED"/>
    <property type="match status" value="1"/>
</dbReference>
<accession>V6RZH0</accession>
<sequence length="132" mass="15147">MNIEYSFDKRPTAEQIIKLYDNAGLPRPTNDKERIQKMYDSSNLIVTAWDNDILVGVSRSITDWVWSCYLADLAIHPDYKKGGIGKKLVQLTKEKLGDQSMILLLSVPTAMEYYPKIGMTKEDRAFTILRTE</sequence>
<dbReference type="eggNOG" id="COG0454">
    <property type="taxonomic scope" value="Bacteria"/>
</dbReference>
<dbReference type="PANTHER" id="PTHR43233:SF1">
    <property type="entry name" value="FAMILY N-ACETYLTRANSFERASE, PUTATIVE (AFU_ORTHOLOGUE AFUA_6G03350)-RELATED"/>
    <property type="match status" value="1"/>
</dbReference>
<organism evidence="2 3">
    <name type="scientific">Flavobacterium enshiense DK69</name>
    <dbReference type="NCBI Taxonomy" id="1107311"/>
    <lineage>
        <taxon>Bacteria</taxon>
        <taxon>Pseudomonadati</taxon>
        <taxon>Bacteroidota</taxon>
        <taxon>Flavobacteriia</taxon>
        <taxon>Flavobacteriales</taxon>
        <taxon>Flavobacteriaceae</taxon>
        <taxon>Flavobacterium</taxon>
    </lineage>
</organism>
<dbReference type="SUPFAM" id="SSF55729">
    <property type="entry name" value="Acyl-CoA N-acyltransferases (Nat)"/>
    <property type="match status" value="1"/>
</dbReference>
<dbReference type="AlphaFoldDB" id="V6RZH0"/>
<dbReference type="InterPro" id="IPR016181">
    <property type="entry name" value="Acyl_CoA_acyltransferase"/>
</dbReference>
<dbReference type="GO" id="GO:0016747">
    <property type="term" value="F:acyltransferase activity, transferring groups other than amino-acyl groups"/>
    <property type="evidence" value="ECO:0007669"/>
    <property type="project" value="InterPro"/>
</dbReference>
<name>V6RZH0_9FLAO</name>
<evidence type="ECO:0000313" key="2">
    <source>
        <dbReference type="EMBL" id="KGO93120.1"/>
    </source>
</evidence>
<protein>
    <submittedName>
        <fullName evidence="2">GCN5 family acetyltransferase</fullName>
    </submittedName>
</protein>
<dbReference type="CDD" id="cd04301">
    <property type="entry name" value="NAT_SF"/>
    <property type="match status" value="1"/>
</dbReference>